<dbReference type="Proteomes" id="UP001139521">
    <property type="component" value="Unassembled WGS sequence"/>
</dbReference>
<sequence>MKTTAILSIFLFISTALFSQKLEQKTLLISKESQLKINGDTNINSFNCVFNPQELPEKLIARFERKQQTLIFKNTSLKLRAKAFDCGSRPINRDFKDLIKAEKYPYIFLDLKELKLTAPNSALVTLNIEIAGIEKPYKVLVKIDDSKSNYTGIINLNINDFKLEPPKKVFGLIKVKEEIQIEFDLYFKS</sequence>
<dbReference type="Gene3D" id="2.40.128.110">
    <property type="entry name" value="Lipid/polyisoprenoid-binding, YceI-like"/>
    <property type="match status" value="1"/>
</dbReference>
<organism evidence="2 3">
    <name type="scientific">Zunongwangia pacifica</name>
    <dbReference type="NCBI Taxonomy" id="2911062"/>
    <lineage>
        <taxon>Bacteria</taxon>
        <taxon>Pseudomonadati</taxon>
        <taxon>Bacteroidota</taxon>
        <taxon>Flavobacteriia</taxon>
        <taxon>Flavobacteriales</taxon>
        <taxon>Flavobacteriaceae</taxon>
        <taxon>Zunongwangia</taxon>
    </lineage>
</organism>
<keyword evidence="3" id="KW-1185">Reference proteome</keyword>
<accession>A0A9X1ZLD6</accession>
<evidence type="ECO:0000313" key="2">
    <source>
        <dbReference type="EMBL" id="MCL6216742.1"/>
    </source>
</evidence>
<proteinExistence type="predicted"/>
<dbReference type="InterPro" id="IPR007372">
    <property type="entry name" value="Lipid/polyisoprenoid-bd_YceI"/>
</dbReference>
<evidence type="ECO:0000313" key="3">
    <source>
        <dbReference type="Proteomes" id="UP001139521"/>
    </source>
</evidence>
<reference evidence="2" key="1">
    <citation type="submission" date="2022-01" db="EMBL/GenBank/DDBJ databases">
        <title>Genome sequencing of Zunongwangia sp. M21534 genome.</title>
        <authorList>
            <person name="Chen Y."/>
            <person name="Dong C."/>
            <person name="Shao Z."/>
        </authorList>
    </citation>
    <scope>NUCLEOTIDE SEQUENCE</scope>
    <source>
        <strain evidence="2">MCCC M21534</strain>
    </source>
</reference>
<dbReference type="SUPFAM" id="SSF101874">
    <property type="entry name" value="YceI-like"/>
    <property type="match status" value="1"/>
</dbReference>
<feature type="domain" description="Lipid/polyisoprenoid-binding YceI-like" evidence="1">
    <location>
        <begin position="62"/>
        <end position="186"/>
    </location>
</feature>
<gene>
    <name evidence="2" type="ORF">L1967_00400</name>
</gene>
<protein>
    <submittedName>
        <fullName evidence="2">YceI family protein</fullName>
    </submittedName>
</protein>
<dbReference type="AlphaFoldDB" id="A0A9X1ZLD6"/>
<dbReference type="InterPro" id="IPR036761">
    <property type="entry name" value="TTHA0802/YceI-like_sf"/>
</dbReference>
<dbReference type="Pfam" id="PF04264">
    <property type="entry name" value="YceI"/>
    <property type="match status" value="1"/>
</dbReference>
<evidence type="ECO:0000259" key="1">
    <source>
        <dbReference type="Pfam" id="PF04264"/>
    </source>
</evidence>
<dbReference type="EMBL" id="JAKHSK010000001">
    <property type="protein sequence ID" value="MCL6216742.1"/>
    <property type="molecule type" value="Genomic_DNA"/>
</dbReference>
<comment type="caution">
    <text evidence="2">The sequence shown here is derived from an EMBL/GenBank/DDBJ whole genome shotgun (WGS) entry which is preliminary data.</text>
</comment>
<dbReference type="RefSeq" id="WP_249599736.1">
    <property type="nucleotide sequence ID" value="NZ_JAKHSK010000001.1"/>
</dbReference>
<name>A0A9X1ZLD6_9FLAO</name>